<reference evidence="13" key="1">
    <citation type="submission" date="2021-01" db="EMBL/GenBank/DDBJ databases">
        <title>Modified the classification status of verrucomicrobia.</title>
        <authorList>
            <person name="Feng X."/>
        </authorList>
    </citation>
    <scope>NUCLEOTIDE SEQUENCE</scope>
    <source>
        <strain evidence="13">_KCTC 22039</strain>
    </source>
</reference>
<comment type="cofactor">
    <cofactor evidence="9">
        <name>Mg(2+)</name>
        <dbReference type="ChEBI" id="CHEBI:18420"/>
    </cofactor>
    <cofactor evidence="9">
        <name>Mn(2+)</name>
        <dbReference type="ChEBI" id="CHEBI:29035"/>
    </cofactor>
</comment>
<dbReference type="SUPFAM" id="SSF69055">
    <property type="entry name" value="1-deoxy-D-xylulose-5-phosphate reductoisomerase, C-terminal domain"/>
    <property type="match status" value="1"/>
</dbReference>
<dbReference type="PANTHER" id="PTHR30525">
    <property type="entry name" value="1-DEOXY-D-XYLULOSE 5-PHOSPHATE REDUCTOISOMERASE"/>
    <property type="match status" value="1"/>
</dbReference>
<organism evidence="13 14">
    <name type="scientific">Persicirhabdus sediminis</name>
    <dbReference type="NCBI Taxonomy" id="454144"/>
    <lineage>
        <taxon>Bacteria</taxon>
        <taxon>Pseudomonadati</taxon>
        <taxon>Verrucomicrobiota</taxon>
        <taxon>Verrucomicrobiia</taxon>
        <taxon>Verrucomicrobiales</taxon>
        <taxon>Verrucomicrobiaceae</taxon>
        <taxon>Persicirhabdus</taxon>
    </lineage>
</organism>
<keyword evidence="4 9" id="KW-0521">NADP</keyword>
<feature type="binding site" evidence="9">
    <location>
        <position position="213"/>
    </location>
    <ligand>
        <name>1-deoxy-D-xylulose 5-phosphate</name>
        <dbReference type="ChEBI" id="CHEBI:57792"/>
    </ligand>
</feature>
<dbReference type="Pfam" id="PF08436">
    <property type="entry name" value="DXP_redisom_C"/>
    <property type="match status" value="1"/>
</dbReference>
<feature type="binding site" evidence="9">
    <location>
        <position position="15"/>
    </location>
    <ligand>
        <name>NADPH</name>
        <dbReference type="ChEBI" id="CHEBI:57783"/>
    </ligand>
</feature>
<evidence type="ECO:0000313" key="13">
    <source>
        <dbReference type="EMBL" id="MBK1791219.1"/>
    </source>
</evidence>
<gene>
    <name evidence="9" type="primary">dxr</name>
    <name evidence="13" type="ORF">JIN82_08650</name>
</gene>
<dbReference type="PANTHER" id="PTHR30525:SF0">
    <property type="entry name" value="1-DEOXY-D-XYLULOSE 5-PHOSPHATE REDUCTOISOMERASE, CHLOROPLASTIC"/>
    <property type="match status" value="1"/>
</dbReference>
<evidence type="ECO:0000259" key="11">
    <source>
        <dbReference type="Pfam" id="PF08436"/>
    </source>
</evidence>
<dbReference type="FunFam" id="3.40.50.720:FF:000045">
    <property type="entry name" value="1-deoxy-D-xylulose 5-phosphate reductoisomerase"/>
    <property type="match status" value="1"/>
</dbReference>
<protein>
    <recommendedName>
        <fullName evidence="9">1-deoxy-D-xylulose 5-phosphate reductoisomerase</fullName>
        <shortName evidence="9">DXP reductoisomerase</shortName>
        <ecNumber evidence="9">1.1.1.267</ecNumber>
    </recommendedName>
    <alternativeName>
        <fullName evidence="9">1-deoxyxylulose-5-phosphate reductoisomerase</fullName>
    </alternativeName>
    <alternativeName>
        <fullName evidence="9">2-C-methyl-D-erythritol 4-phosphate synthase</fullName>
    </alternativeName>
</protein>
<dbReference type="SUPFAM" id="SSF51735">
    <property type="entry name" value="NAD(P)-binding Rossmann-fold domains"/>
    <property type="match status" value="1"/>
</dbReference>
<dbReference type="RefSeq" id="WP_200311233.1">
    <property type="nucleotide sequence ID" value="NZ_JAENIM010000039.1"/>
</dbReference>
<dbReference type="UniPathway" id="UPA00056">
    <property type="reaction ID" value="UER00092"/>
</dbReference>
<feature type="binding site" evidence="9">
    <location>
        <position position="150"/>
    </location>
    <ligand>
        <name>1-deoxy-D-xylulose 5-phosphate</name>
        <dbReference type="ChEBI" id="CHEBI:57792"/>
    </ligand>
</feature>
<feature type="domain" description="DXP reductoisomerase C-terminal" evidence="12">
    <location>
        <begin position="262"/>
        <end position="378"/>
    </location>
</feature>
<dbReference type="InterPro" id="IPR026877">
    <property type="entry name" value="DXPR_C"/>
</dbReference>
<evidence type="ECO:0000259" key="10">
    <source>
        <dbReference type="Pfam" id="PF02670"/>
    </source>
</evidence>
<dbReference type="HAMAP" id="MF_00183">
    <property type="entry name" value="DXP_reductoisom"/>
    <property type="match status" value="1"/>
</dbReference>
<evidence type="ECO:0000256" key="9">
    <source>
        <dbReference type="HAMAP-Rule" id="MF_00183"/>
    </source>
</evidence>
<keyword evidence="3 9" id="KW-0479">Metal-binding</keyword>
<evidence type="ECO:0000256" key="4">
    <source>
        <dbReference type="ARBA" id="ARBA00022857"/>
    </source>
</evidence>
<evidence type="ECO:0000313" key="14">
    <source>
        <dbReference type="Proteomes" id="UP000624703"/>
    </source>
</evidence>
<comment type="pathway">
    <text evidence="1 9">Isoprenoid biosynthesis; isopentenyl diphosphate biosynthesis via DXP pathway; isopentenyl diphosphate from 1-deoxy-D-xylulose 5-phosphate: step 1/6.</text>
</comment>
<dbReference type="GO" id="GO:0030604">
    <property type="term" value="F:1-deoxy-D-xylulose-5-phosphate reductoisomerase activity"/>
    <property type="evidence" value="ECO:0007669"/>
    <property type="project" value="UniProtKB-UniRule"/>
</dbReference>
<name>A0A8J7SJA7_9BACT</name>
<dbReference type="InterPro" id="IPR013644">
    <property type="entry name" value="DXP_reductoisomerase_C"/>
</dbReference>
<dbReference type="AlphaFoldDB" id="A0A8J7SJA7"/>
<dbReference type="Proteomes" id="UP000624703">
    <property type="component" value="Unassembled WGS sequence"/>
</dbReference>
<evidence type="ECO:0000256" key="8">
    <source>
        <dbReference type="ARBA" id="ARBA00048543"/>
    </source>
</evidence>
<feature type="binding site" evidence="9">
    <location>
        <position position="149"/>
    </location>
    <ligand>
        <name>Mn(2+)</name>
        <dbReference type="ChEBI" id="CHEBI:29035"/>
    </ligand>
</feature>
<keyword evidence="14" id="KW-1185">Reference proteome</keyword>
<keyword evidence="9" id="KW-0460">Magnesium</keyword>
<dbReference type="InterPro" id="IPR013512">
    <property type="entry name" value="DXP_reductoisomerase_N"/>
</dbReference>
<dbReference type="Gene3D" id="3.40.50.720">
    <property type="entry name" value="NAD(P)-binding Rossmann-like Domain"/>
    <property type="match status" value="1"/>
</dbReference>
<feature type="domain" description="1-deoxy-D-xylulose 5-phosphate reductoisomerase C-terminal" evidence="11">
    <location>
        <begin position="145"/>
        <end position="230"/>
    </location>
</feature>
<comment type="similarity">
    <text evidence="2 9">Belongs to the DXR family.</text>
</comment>
<keyword evidence="7 9" id="KW-0414">Isoprene biosynthesis</keyword>
<keyword evidence="5 9" id="KW-0560">Oxidoreductase</keyword>
<feature type="binding site" evidence="9">
    <location>
        <position position="12"/>
    </location>
    <ligand>
        <name>NADPH</name>
        <dbReference type="ChEBI" id="CHEBI:57783"/>
    </ligand>
</feature>
<evidence type="ECO:0000256" key="5">
    <source>
        <dbReference type="ARBA" id="ARBA00023002"/>
    </source>
</evidence>
<feature type="binding site" evidence="9">
    <location>
        <position position="124"/>
    </location>
    <ligand>
        <name>1-deoxy-D-xylulose 5-phosphate</name>
        <dbReference type="ChEBI" id="CHEBI:57792"/>
    </ligand>
</feature>
<feature type="binding site" evidence="9">
    <location>
        <position position="218"/>
    </location>
    <ligand>
        <name>1-deoxy-D-xylulose 5-phosphate</name>
        <dbReference type="ChEBI" id="CHEBI:57792"/>
    </ligand>
</feature>
<feature type="binding site" evidence="9">
    <location>
        <position position="14"/>
    </location>
    <ligand>
        <name>NADPH</name>
        <dbReference type="ChEBI" id="CHEBI:57783"/>
    </ligand>
</feature>
<dbReference type="PIRSF" id="PIRSF006205">
    <property type="entry name" value="Dxp_reductismrs"/>
    <property type="match status" value="1"/>
</dbReference>
<feature type="binding site" evidence="9">
    <location>
        <position position="200"/>
    </location>
    <ligand>
        <name>1-deoxy-D-xylulose 5-phosphate</name>
        <dbReference type="ChEBI" id="CHEBI:57792"/>
    </ligand>
</feature>
<dbReference type="EC" id="1.1.1.267" evidence="9"/>
<dbReference type="Pfam" id="PF13288">
    <property type="entry name" value="DXPR_C"/>
    <property type="match status" value="1"/>
</dbReference>
<feature type="domain" description="1-deoxy-D-xylulose 5-phosphate reductoisomerase N-terminal" evidence="10">
    <location>
        <begin position="6"/>
        <end position="131"/>
    </location>
</feature>
<evidence type="ECO:0000256" key="2">
    <source>
        <dbReference type="ARBA" id="ARBA00006825"/>
    </source>
</evidence>
<comment type="catalytic activity">
    <reaction evidence="8">
        <text>2-C-methyl-D-erythritol 4-phosphate + NADP(+) = 1-deoxy-D-xylulose 5-phosphate + NADPH + H(+)</text>
        <dbReference type="Rhea" id="RHEA:13717"/>
        <dbReference type="ChEBI" id="CHEBI:15378"/>
        <dbReference type="ChEBI" id="CHEBI:57783"/>
        <dbReference type="ChEBI" id="CHEBI:57792"/>
        <dbReference type="ChEBI" id="CHEBI:58262"/>
        <dbReference type="ChEBI" id="CHEBI:58349"/>
        <dbReference type="EC" id="1.1.1.267"/>
    </reaction>
    <physiologicalReaction direction="right-to-left" evidence="8">
        <dbReference type="Rhea" id="RHEA:13719"/>
    </physiologicalReaction>
</comment>
<dbReference type="GO" id="GO:0051484">
    <property type="term" value="P:isopentenyl diphosphate biosynthetic process, methylerythritol 4-phosphate pathway involved in terpenoid biosynthetic process"/>
    <property type="evidence" value="ECO:0007669"/>
    <property type="project" value="TreeGrafter"/>
</dbReference>
<dbReference type="Pfam" id="PF02670">
    <property type="entry name" value="DXP_reductoisom"/>
    <property type="match status" value="1"/>
</dbReference>
<comment type="function">
    <text evidence="9">Catalyzes the NADPH-dependent rearrangement and reduction of 1-deoxy-D-xylulose-5-phosphate (DXP) to 2-C-methyl-D-erythritol 4-phosphate (MEP).</text>
</comment>
<dbReference type="GO" id="GO:0070402">
    <property type="term" value="F:NADPH binding"/>
    <property type="evidence" value="ECO:0007669"/>
    <property type="project" value="InterPro"/>
</dbReference>
<feature type="binding site" evidence="9">
    <location>
        <position position="13"/>
    </location>
    <ligand>
        <name>NADPH</name>
        <dbReference type="ChEBI" id="CHEBI:57783"/>
    </ligand>
</feature>
<feature type="binding site" evidence="9">
    <location>
        <position position="125"/>
    </location>
    <ligand>
        <name>NADPH</name>
        <dbReference type="ChEBI" id="CHEBI:57783"/>
    </ligand>
</feature>
<feature type="binding site" evidence="9">
    <location>
        <position position="222"/>
    </location>
    <ligand>
        <name>Mn(2+)</name>
        <dbReference type="ChEBI" id="CHEBI:29035"/>
    </ligand>
</feature>
<dbReference type="EMBL" id="JAENIM010000039">
    <property type="protein sequence ID" value="MBK1791219.1"/>
    <property type="molecule type" value="Genomic_DNA"/>
</dbReference>
<dbReference type="Gene3D" id="1.10.1740.10">
    <property type="match status" value="1"/>
</dbReference>
<comment type="caution">
    <text evidence="13">The sequence shown here is derived from an EMBL/GenBank/DDBJ whole genome shotgun (WGS) entry which is preliminary data.</text>
</comment>
<feature type="binding site" evidence="9">
    <location>
        <position position="151"/>
    </location>
    <ligand>
        <name>1-deoxy-D-xylulose 5-phosphate</name>
        <dbReference type="ChEBI" id="CHEBI:57792"/>
    </ligand>
</feature>
<dbReference type="InterPro" id="IPR036169">
    <property type="entry name" value="DXPR_C_sf"/>
</dbReference>
<accession>A0A8J7SJA7</accession>
<dbReference type="InterPro" id="IPR003821">
    <property type="entry name" value="DXP_reductoisomerase"/>
</dbReference>
<keyword evidence="6 9" id="KW-0464">Manganese</keyword>
<sequence>MAIKKVVLLGSTGSIGTSTLKVAQGVPEEMELVALAAHSSVAKLAEQVAETGVKHVAIYDQSKEAELRSLVADDVAVYSGPEGLLTLSRLAEADMVLVAIVGTAGLHPALAAIEAGKDLAVASKEILVMAGEIVMKAASDAGVNVLPVDSEHNAIFQCLDGHRGGPEEVSRLILTASGGPFRNLPAEKLKEVTLAQALKHPTWEMGRKITIDSSTLFNKGLEMIEARWLFGIEMDRIDVIVHPQSIIHSMVEFVDNSVLAQLSTTDMCFPIQYAITWPARVAGGLKPLNFAELAKLEFEQPRYDDFPALNLARRAGNEGGTLPAVYNAANEIAVDAFCDGRIGYTEIWGTVIKVMDAHVVQPADSLDVLIEADAWARSQAEAEIVTFQQNS</sequence>
<feature type="binding site" evidence="9">
    <location>
        <position position="222"/>
    </location>
    <ligand>
        <name>1-deoxy-D-xylulose 5-phosphate</name>
        <dbReference type="ChEBI" id="CHEBI:57792"/>
    </ligand>
</feature>
<dbReference type="NCBIfam" id="TIGR00243">
    <property type="entry name" value="Dxr"/>
    <property type="match status" value="1"/>
</dbReference>
<evidence type="ECO:0000256" key="3">
    <source>
        <dbReference type="ARBA" id="ARBA00022723"/>
    </source>
</evidence>
<dbReference type="InterPro" id="IPR036291">
    <property type="entry name" value="NAD(P)-bd_dom_sf"/>
</dbReference>
<dbReference type="SUPFAM" id="SSF55347">
    <property type="entry name" value="Glyceraldehyde-3-phosphate dehydrogenase-like, C-terminal domain"/>
    <property type="match status" value="1"/>
</dbReference>
<evidence type="ECO:0000256" key="7">
    <source>
        <dbReference type="ARBA" id="ARBA00023229"/>
    </source>
</evidence>
<feature type="binding site" evidence="9">
    <location>
        <position position="206"/>
    </location>
    <ligand>
        <name>NADPH</name>
        <dbReference type="ChEBI" id="CHEBI:57783"/>
    </ligand>
</feature>
<comment type="caution">
    <text evidence="9">Lacks conserved residue(s) required for the propagation of feature annotation.</text>
</comment>
<dbReference type="GO" id="GO:0030145">
    <property type="term" value="F:manganese ion binding"/>
    <property type="evidence" value="ECO:0007669"/>
    <property type="project" value="TreeGrafter"/>
</dbReference>
<feature type="binding site" evidence="9">
    <location>
        <position position="219"/>
    </location>
    <ligand>
        <name>1-deoxy-D-xylulose 5-phosphate</name>
        <dbReference type="ChEBI" id="CHEBI:57792"/>
    </ligand>
</feature>
<proteinExistence type="inferred from homology"/>
<evidence type="ECO:0000259" key="12">
    <source>
        <dbReference type="Pfam" id="PF13288"/>
    </source>
</evidence>
<evidence type="ECO:0000256" key="1">
    <source>
        <dbReference type="ARBA" id="ARBA00005094"/>
    </source>
</evidence>
<feature type="binding site" evidence="9">
    <location>
        <position position="177"/>
    </location>
    <ligand>
        <name>1-deoxy-D-xylulose 5-phosphate</name>
        <dbReference type="ChEBI" id="CHEBI:57792"/>
    </ligand>
</feature>
<evidence type="ECO:0000256" key="6">
    <source>
        <dbReference type="ARBA" id="ARBA00023211"/>
    </source>
</evidence>
<dbReference type="NCBIfam" id="NF009114">
    <property type="entry name" value="PRK12464.1"/>
    <property type="match status" value="1"/>
</dbReference>
<feature type="binding site" evidence="9">
    <location>
        <position position="151"/>
    </location>
    <ligand>
        <name>Mn(2+)</name>
        <dbReference type="ChEBI" id="CHEBI:29035"/>
    </ligand>
</feature>